<name>A0AB38YE06_9GAMM</name>
<dbReference type="Pfam" id="PF25583">
    <property type="entry name" value="WCX"/>
    <property type="match status" value="1"/>
</dbReference>
<organism evidence="2">
    <name type="scientific">Salinispirillum sp. LH 10-3-1</name>
    <dbReference type="NCBI Taxonomy" id="2952525"/>
    <lineage>
        <taxon>Bacteria</taxon>
        <taxon>Pseudomonadati</taxon>
        <taxon>Pseudomonadota</taxon>
        <taxon>Gammaproteobacteria</taxon>
        <taxon>Oceanospirillales</taxon>
        <taxon>Saccharospirillaceae</taxon>
        <taxon>Salinispirillum</taxon>
    </lineage>
</organism>
<dbReference type="AlphaFoldDB" id="A0AB38YE06"/>
<dbReference type="InterPro" id="IPR057727">
    <property type="entry name" value="WCX_dom"/>
</dbReference>
<dbReference type="RefSeq" id="WP_304994775.1">
    <property type="nucleotide sequence ID" value="NZ_CP101717.1"/>
</dbReference>
<feature type="domain" description="WCX" evidence="1">
    <location>
        <begin position="46"/>
        <end position="102"/>
    </location>
</feature>
<accession>A0AB38YE06</accession>
<evidence type="ECO:0000259" key="1">
    <source>
        <dbReference type="Pfam" id="PF25583"/>
    </source>
</evidence>
<sequence length="109" mass="11938">MIQKVIIFSGVPQLPNEGCPASDTQGLPQGRLHFYIGRFFRIEAQEFNATIVPLDASGWHCARFPVGNASHGCAELSRFGAVLEVVGPPELRLAMEDLVSALAERYKQP</sequence>
<proteinExistence type="predicted"/>
<protein>
    <submittedName>
        <fullName evidence="2">WYL domain-containing protein</fullName>
    </submittedName>
</protein>
<evidence type="ECO:0000313" key="2">
    <source>
        <dbReference type="EMBL" id="WLD57490.1"/>
    </source>
</evidence>
<dbReference type="EMBL" id="CP101717">
    <property type="protein sequence ID" value="WLD57490.1"/>
    <property type="molecule type" value="Genomic_DNA"/>
</dbReference>
<gene>
    <name evidence="2" type="ORF">NFC81_12325</name>
</gene>
<reference evidence="2" key="1">
    <citation type="submission" date="2022-07" db="EMBL/GenBank/DDBJ databases">
        <title>Complete genome sequence of Salinispirillum sp. LH10-3-1 capable of multiple carbohydrate inversion isolated from a soda lake.</title>
        <authorList>
            <person name="Liu J."/>
            <person name="Zhai Y."/>
            <person name="Zhang H."/>
            <person name="Yang H."/>
            <person name="Qu J."/>
            <person name="Li J."/>
        </authorList>
    </citation>
    <scope>NUCLEOTIDE SEQUENCE</scope>
    <source>
        <strain evidence="2">LH 10-3-1</strain>
    </source>
</reference>